<dbReference type="Pfam" id="PF00150">
    <property type="entry name" value="Cellulase"/>
    <property type="match status" value="1"/>
</dbReference>
<dbReference type="PANTHER" id="PTHR10551">
    <property type="entry name" value="FASCIN"/>
    <property type="match status" value="1"/>
</dbReference>
<dbReference type="GO" id="GO:0004553">
    <property type="term" value="F:hydrolase activity, hydrolyzing O-glycosyl compounds"/>
    <property type="evidence" value="ECO:0007669"/>
    <property type="project" value="InterPro"/>
</dbReference>
<evidence type="ECO:0000256" key="3">
    <source>
        <dbReference type="ARBA" id="ARBA00023295"/>
    </source>
</evidence>
<dbReference type="EMBL" id="JAUUTY010000006">
    <property type="protein sequence ID" value="KAK1613741.1"/>
    <property type="molecule type" value="Genomic_DNA"/>
</dbReference>
<keyword evidence="8" id="KW-1185">Reference proteome</keyword>
<dbReference type="AlphaFoldDB" id="A0AAD8R3M9"/>
<feature type="compositionally biased region" description="Basic and acidic residues" evidence="5">
    <location>
        <begin position="194"/>
        <end position="268"/>
    </location>
</feature>
<dbReference type="GO" id="GO:0005737">
    <property type="term" value="C:cytoplasm"/>
    <property type="evidence" value="ECO:0007669"/>
    <property type="project" value="TreeGrafter"/>
</dbReference>
<evidence type="ECO:0000256" key="5">
    <source>
        <dbReference type="SAM" id="MobiDB-lite"/>
    </source>
</evidence>
<dbReference type="CDD" id="cd22249">
    <property type="entry name" value="UDM1_RNF168_RNF169-like"/>
    <property type="match status" value="1"/>
</dbReference>
<accession>A0AAD8R3M9</accession>
<sequence length="277" mass="31739">MIKQLRANHQCVPLLARQANTDGSVTANFGESTTWGNDDPSVFAVTIVKGLQGEYQICNGYGKEKATQVMNDHWSTYIVEDDFAFMAANGLNAVRIPVGWWIASDPNPPAPFVGGSLQALDNAFTWAERNNIRVIVNLHAAPGSQNPNEHSVSPPLCKWFHWIDTEQPDWARQEVEEKHWRAWETFFEEERQEKARANAKAERERQIQKLKAEQARNREVNQKRMDDEAARRFAEEEVRREAREAERKRLSERAAEAQAAEERGDKSGKWPLWTQGK</sequence>
<dbReference type="GO" id="GO:0007163">
    <property type="term" value="P:establishment or maintenance of cell polarity"/>
    <property type="evidence" value="ECO:0007669"/>
    <property type="project" value="TreeGrafter"/>
</dbReference>
<dbReference type="SUPFAM" id="SSF51445">
    <property type="entry name" value="(Trans)glycosidases"/>
    <property type="match status" value="1"/>
</dbReference>
<protein>
    <recommendedName>
        <fullName evidence="6">Glycoside hydrolase family 5 domain-containing protein</fullName>
    </recommendedName>
</protein>
<organism evidence="7 8">
    <name type="scientific">Lolium multiflorum</name>
    <name type="common">Italian ryegrass</name>
    <name type="synonym">Lolium perenne subsp. multiflorum</name>
    <dbReference type="NCBI Taxonomy" id="4521"/>
    <lineage>
        <taxon>Eukaryota</taxon>
        <taxon>Viridiplantae</taxon>
        <taxon>Streptophyta</taxon>
        <taxon>Embryophyta</taxon>
        <taxon>Tracheophyta</taxon>
        <taxon>Spermatophyta</taxon>
        <taxon>Magnoliopsida</taxon>
        <taxon>Liliopsida</taxon>
        <taxon>Poales</taxon>
        <taxon>Poaceae</taxon>
        <taxon>BOP clade</taxon>
        <taxon>Pooideae</taxon>
        <taxon>Poodae</taxon>
        <taxon>Poeae</taxon>
        <taxon>Poeae Chloroplast Group 2 (Poeae type)</taxon>
        <taxon>Loliodinae</taxon>
        <taxon>Loliinae</taxon>
        <taxon>Lolium</taxon>
    </lineage>
</organism>
<dbReference type="Proteomes" id="UP001231189">
    <property type="component" value="Unassembled WGS sequence"/>
</dbReference>
<comment type="similarity">
    <text evidence="1 4">Belongs to the glycosyl hydrolase 5 (cellulase A) family.</text>
</comment>
<dbReference type="InterPro" id="IPR001547">
    <property type="entry name" value="Glyco_hydro_5"/>
</dbReference>
<dbReference type="GO" id="GO:0016477">
    <property type="term" value="P:cell migration"/>
    <property type="evidence" value="ECO:0007669"/>
    <property type="project" value="TreeGrafter"/>
</dbReference>
<feature type="region of interest" description="Disordered" evidence="5">
    <location>
        <begin position="194"/>
        <end position="277"/>
    </location>
</feature>
<dbReference type="GO" id="GO:0000272">
    <property type="term" value="P:polysaccharide catabolic process"/>
    <property type="evidence" value="ECO:0007669"/>
    <property type="project" value="InterPro"/>
</dbReference>
<gene>
    <name evidence="7" type="ORF">QYE76_019258</name>
</gene>
<keyword evidence="2 4" id="KW-0378">Hydrolase</keyword>
<evidence type="ECO:0000256" key="1">
    <source>
        <dbReference type="ARBA" id="ARBA00005641"/>
    </source>
</evidence>
<dbReference type="Gene3D" id="3.20.20.80">
    <property type="entry name" value="Glycosidases"/>
    <property type="match status" value="1"/>
</dbReference>
<evidence type="ECO:0000313" key="7">
    <source>
        <dbReference type="EMBL" id="KAK1613741.1"/>
    </source>
</evidence>
<dbReference type="PANTHER" id="PTHR10551:SF31">
    <property type="entry name" value="MANNAN ENDO-1,4-BETA-MANNOSIDASE"/>
    <property type="match status" value="1"/>
</dbReference>
<evidence type="ECO:0000256" key="2">
    <source>
        <dbReference type="ARBA" id="ARBA00022801"/>
    </source>
</evidence>
<dbReference type="InterPro" id="IPR017853">
    <property type="entry name" value="GH"/>
</dbReference>
<proteinExistence type="inferred from homology"/>
<evidence type="ECO:0000259" key="6">
    <source>
        <dbReference type="Pfam" id="PF00150"/>
    </source>
</evidence>
<dbReference type="InterPro" id="IPR010431">
    <property type="entry name" value="Fascin"/>
</dbReference>
<dbReference type="GO" id="GO:0051017">
    <property type="term" value="P:actin filament bundle assembly"/>
    <property type="evidence" value="ECO:0007669"/>
    <property type="project" value="TreeGrafter"/>
</dbReference>
<reference evidence="7" key="1">
    <citation type="submission" date="2023-07" db="EMBL/GenBank/DDBJ databases">
        <title>A chromosome-level genome assembly of Lolium multiflorum.</title>
        <authorList>
            <person name="Chen Y."/>
            <person name="Copetti D."/>
            <person name="Kolliker R."/>
            <person name="Studer B."/>
        </authorList>
    </citation>
    <scope>NUCLEOTIDE SEQUENCE</scope>
    <source>
        <strain evidence="7">02402/16</strain>
        <tissue evidence="7">Leaf</tissue>
    </source>
</reference>
<feature type="domain" description="Glycoside hydrolase family 5" evidence="6">
    <location>
        <begin position="59"/>
        <end position="149"/>
    </location>
</feature>
<keyword evidence="3 4" id="KW-0326">Glycosidase</keyword>
<name>A0AAD8R3M9_LOLMU</name>
<evidence type="ECO:0000256" key="4">
    <source>
        <dbReference type="RuleBase" id="RU361153"/>
    </source>
</evidence>
<evidence type="ECO:0000313" key="8">
    <source>
        <dbReference type="Proteomes" id="UP001231189"/>
    </source>
</evidence>
<dbReference type="GO" id="GO:0015629">
    <property type="term" value="C:actin cytoskeleton"/>
    <property type="evidence" value="ECO:0007669"/>
    <property type="project" value="TreeGrafter"/>
</dbReference>
<comment type="caution">
    <text evidence="7">The sequence shown here is derived from an EMBL/GenBank/DDBJ whole genome shotgun (WGS) entry which is preliminary data.</text>
</comment>
<dbReference type="GO" id="GO:0051015">
    <property type="term" value="F:actin filament binding"/>
    <property type="evidence" value="ECO:0007669"/>
    <property type="project" value="InterPro"/>
</dbReference>